<dbReference type="InterPro" id="IPR038555">
    <property type="entry name" value="Zincin_1_sf"/>
</dbReference>
<dbReference type="Gene3D" id="3.30.2010.20">
    <property type="match status" value="1"/>
</dbReference>
<accession>A0A1H3FJJ2</accession>
<dbReference type="Proteomes" id="UP000199652">
    <property type="component" value="Unassembled WGS sequence"/>
</dbReference>
<evidence type="ECO:0000313" key="1">
    <source>
        <dbReference type="EMBL" id="SDX90548.1"/>
    </source>
</evidence>
<gene>
    <name evidence="1" type="ORF">SAMN04488579_11078</name>
</gene>
<proteinExistence type="predicted"/>
<dbReference type="STRING" id="1528.SAMN04488579_11078"/>
<dbReference type="SUPFAM" id="SSF55486">
    <property type="entry name" value="Metalloproteases ('zincins'), catalytic domain"/>
    <property type="match status" value="1"/>
</dbReference>
<dbReference type="RefSeq" id="WP_090245157.1">
    <property type="nucleotide sequence ID" value="NZ_FNOU01000010.1"/>
</dbReference>
<reference evidence="2" key="1">
    <citation type="submission" date="2016-10" db="EMBL/GenBank/DDBJ databases">
        <authorList>
            <person name="Varghese N."/>
            <person name="Submissions S."/>
        </authorList>
    </citation>
    <scope>NUCLEOTIDE SEQUENCE [LARGE SCALE GENOMIC DNA]</scope>
    <source>
        <strain evidence="2">VPI 5359</strain>
    </source>
</reference>
<dbReference type="EMBL" id="FNOU01000010">
    <property type="protein sequence ID" value="SDX90548.1"/>
    <property type="molecule type" value="Genomic_DNA"/>
</dbReference>
<keyword evidence="2" id="KW-1185">Reference proteome</keyword>
<dbReference type="OrthoDB" id="5071at2"/>
<dbReference type="AlphaFoldDB" id="A0A1H3FJJ2"/>
<dbReference type="CDD" id="cd12953">
    <property type="entry name" value="MMP_TTHA0227"/>
    <property type="match status" value="1"/>
</dbReference>
<organism evidence="1 2">
    <name type="scientific">Eubacterium barkeri</name>
    <name type="common">Clostridium barkeri</name>
    <dbReference type="NCBI Taxonomy" id="1528"/>
    <lineage>
        <taxon>Bacteria</taxon>
        <taxon>Bacillati</taxon>
        <taxon>Bacillota</taxon>
        <taxon>Clostridia</taxon>
        <taxon>Eubacteriales</taxon>
        <taxon>Eubacteriaceae</taxon>
        <taxon>Eubacterium</taxon>
    </lineage>
</organism>
<evidence type="ECO:0000313" key="2">
    <source>
        <dbReference type="Proteomes" id="UP000199652"/>
    </source>
</evidence>
<sequence length="125" mass="14684">MIALTIDEFTEEMQKLADELPEEFFDHLNMQIMIEETAKKSPEKISVPLYIMGEFVINALGRGIRIYYGSFEAVFGYLDRAALINEMRRVLRHEMRHHMESRAGLRDLEIIDRMDLDALQKKHTP</sequence>
<protein>
    <submittedName>
        <fullName evidence="1">Zinicin-like metallopeptidase</fullName>
    </submittedName>
</protein>
<name>A0A1H3FJJ2_EUBBA</name>